<dbReference type="AlphaFoldDB" id="A0A8X6SFQ1"/>
<sequence length="107" mass="11996">MDAILEATQELLLLDFGILYSRQSSEEESKIEVGDICLNDSVYGVKNRCDLEALLDDETNIWMVHTSSTYGSSIAKYVACLSISTRSISSRSTIQKESSIEKPWVMH</sequence>
<evidence type="ECO:0000313" key="1">
    <source>
        <dbReference type="EMBL" id="GFY10618.1"/>
    </source>
</evidence>
<proteinExistence type="predicted"/>
<gene>
    <name evidence="1" type="ORF">TNCV_2194391</name>
</gene>
<organism evidence="1 2">
    <name type="scientific">Trichonephila clavipes</name>
    <name type="common">Golden silk orbweaver</name>
    <name type="synonym">Nephila clavipes</name>
    <dbReference type="NCBI Taxonomy" id="2585209"/>
    <lineage>
        <taxon>Eukaryota</taxon>
        <taxon>Metazoa</taxon>
        <taxon>Ecdysozoa</taxon>
        <taxon>Arthropoda</taxon>
        <taxon>Chelicerata</taxon>
        <taxon>Arachnida</taxon>
        <taxon>Araneae</taxon>
        <taxon>Araneomorphae</taxon>
        <taxon>Entelegynae</taxon>
        <taxon>Araneoidea</taxon>
        <taxon>Nephilidae</taxon>
        <taxon>Trichonephila</taxon>
    </lineage>
</organism>
<dbReference type="EMBL" id="BMAU01021300">
    <property type="protein sequence ID" value="GFY10618.1"/>
    <property type="molecule type" value="Genomic_DNA"/>
</dbReference>
<name>A0A8X6SFQ1_TRICX</name>
<dbReference type="Proteomes" id="UP000887159">
    <property type="component" value="Unassembled WGS sequence"/>
</dbReference>
<comment type="caution">
    <text evidence="1">The sequence shown here is derived from an EMBL/GenBank/DDBJ whole genome shotgun (WGS) entry which is preliminary data.</text>
</comment>
<reference evidence="1" key="1">
    <citation type="submission" date="2020-08" db="EMBL/GenBank/DDBJ databases">
        <title>Multicomponent nature underlies the extraordinary mechanical properties of spider dragline silk.</title>
        <authorList>
            <person name="Kono N."/>
            <person name="Nakamura H."/>
            <person name="Mori M."/>
            <person name="Yoshida Y."/>
            <person name="Ohtoshi R."/>
            <person name="Malay A.D."/>
            <person name="Moran D.A.P."/>
            <person name="Tomita M."/>
            <person name="Numata K."/>
            <person name="Arakawa K."/>
        </authorList>
    </citation>
    <scope>NUCLEOTIDE SEQUENCE</scope>
</reference>
<accession>A0A8X6SFQ1</accession>
<protein>
    <submittedName>
        <fullName evidence="1">Uncharacterized protein</fullName>
    </submittedName>
</protein>
<evidence type="ECO:0000313" key="2">
    <source>
        <dbReference type="Proteomes" id="UP000887159"/>
    </source>
</evidence>
<keyword evidence="2" id="KW-1185">Reference proteome</keyword>